<keyword evidence="1 5" id="KW-0500">Molybdenum</keyword>
<feature type="binding site" evidence="5">
    <location>
        <position position="94"/>
    </location>
    <ligand>
        <name>Mo-molybdopterin</name>
        <dbReference type="ChEBI" id="CHEBI:71302"/>
    </ligand>
</feature>
<evidence type="ECO:0000256" key="3">
    <source>
        <dbReference type="ARBA" id="ARBA00022729"/>
    </source>
</evidence>
<evidence type="ECO:0000313" key="7">
    <source>
        <dbReference type="EMBL" id="SGY94546.1"/>
    </source>
</evidence>
<dbReference type="GO" id="GO:0016672">
    <property type="term" value="F:oxidoreductase activity, acting on a sulfur group of donors, quinone or similar compound as acceptor"/>
    <property type="evidence" value="ECO:0007669"/>
    <property type="project" value="UniProtKB-UniRule"/>
</dbReference>
<dbReference type="GeneID" id="61296640"/>
<gene>
    <name evidence="5" type="primary">msrP</name>
    <name evidence="7" type="ORF">MT2528_2807</name>
    <name evidence="8" type="ORF">NVI5450_3000</name>
</gene>
<comment type="similarity">
    <text evidence="5">Belongs to the MsrP family.</text>
</comment>
<evidence type="ECO:0000256" key="5">
    <source>
        <dbReference type="HAMAP-Rule" id="MF_01206"/>
    </source>
</evidence>
<feature type="binding site" evidence="5">
    <location>
        <position position="152"/>
    </location>
    <ligand>
        <name>Mo-molybdopterin</name>
        <dbReference type="ChEBI" id="CHEBI:71302"/>
    </ligand>
    <ligandPart>
        <name>Mo</name>
        <dbReference type="ChEBI" id="CHEBI:28685"/>
    </ligandPart>
</feature>
<comment type="catalytic activity">
    <reaction evidence="5">
        <text>L-methionyl-[protein] + a quinone + H2O = L-methionyl-(R)-S-oxide-[protein] + a quinol</text>
        <dbReference type="Rhea" id="RHEA:51296"/>
        <dbReference type="Rhea" id="RHEA-COMP:12313"/>
        <dbReference type="Rhea" id="RHEA-COMP:12314"/>
        <dbReference type="ChEBI" id="CHEBI:15377"/>
        <dbReference type="ChEBI" id="CHEBI:16044"/>
        <dbReference type="ChEBI" id="CHEBI:24646"/>
        <dbReference type="ChEBI" id="CHEBI:45764"/>
        <dbReference type="ChEBI" id="CHEBI:132124"/>
    </reaction>
</comment>
<organism evidence="8 10">
    <name type="scientific">Moritella viscosa</name>
    <dbReference type="NCBI Taxonomy" id="80854"/>
    <lineage>
        <taxon>Bacteria</taxon>
        <taxon>Pseudomonadati</taxon>
        <taxon>Pseudomonadota</taxon>
        <taxon>Gammaproteobacteria</taxon>
        <taxon>Alteromonadales</taxon>
        <taxon>Moritellaceae</taxon>
        <taxon>Moritella</taxon>
    </lineage>
</organism>
<dbReference type="Pfam" id="PF00174">
    <property type="entry name" value="Oxidored_molyb"/>
    <property type="match status" value="1"/>
</dbReference>
<evidence type="ECO:0000313" key="10">
    <source>
        <dbReference type="Proteomes" id="UP000183794"/>
    </source>
</evidence>
<dbReference type="Proteomes" id="UP000182660">
    <property type="component" value="Unassembled WGS sequence"/>
</dbReference>
<dbReference type="EMBL" id="FPLJ01000062">
    <property type="protein sequence ID" value="SGY94546.1"/>
    <property type="molecule type" value="Genomic_DNA"/>
</dbReference>
<dbReference type="PANTHER" id="PTHR43032">
    <property type="entry name" value="PROTEIN-METHIONINE-SULFOXIDE REDUCTASE"/>
    <property type="match status" value="1"/>
</dbReference>
<evidence type="ECO:0000259" key="6">
    <source>
        <dbReference type="Pfam" id="PF00174"/>
    </source>
</evidence>
<dbReference type="RefSeq" id="WP_045108682.1">
    <property type="nucleotide sequence ID" value="NZ_CAWQZC010000079.1"/>
</dbReference>
<feature type="domain" description="Oxidoreductase molybdopterin-binding" evidence="6">
    <location>
        <begin position="113"/>
        <end position="273"/>
    </location>
</feature>
<evidence type="ECO:0000256" key="1">
    <source>
        <dbReference type="ARBA" id="ARBA00022505"/>
    </source>
</evidence>
<feature type="binding site" evidence="5">
    <location>
        <begin position="255"/>
        <end position="257"/>
    </location>
    <ligand>
        <name>Mo-molybdopterin</name>
        <dbReference type="ChEBI" id="CHEBI:71302"/>
    </ligand>
</feature>
<proteinExistence type="inferred from homology"/>
<evidence type="ECO:0000256" key="2">
    <source>
        <dbReference type="ARBA" id="ARBA00022723"/>
    </source>
</evidence>
<dbReference type="SUPFAM" id="SSF56524">
    <property type="entry name" value="Oxidoreductase molybdopterin-binding domain"/>
    <property type="match status" value="1"/>
</dbReference>
<dbReference type="InterPro" id="IPR022867">
    <property type="entry name" value="MsrP"/>
</dbReference>
<dbReference type="InterPro" id="IPR036374">
    <property type="entry name" value="OxRdtase_Mopterin-bd_sf"/>
</dbReference>
<dbReference type="InterPro" id="IPR000572">
    <property type="entry name" value="OxRdtase_Mopterin-bd_dom"/>
</dbReference>
<dbReference type="Gene3D" id="3.90.420.10">
    <property type="entry name" value="Oxidoreductase, molybdopterin-binding domain"/>
    <property type="match status" value="1"/>
</dbReference>
<feature type="binding site" evidence="5">
    <location>
        <position position="239"/>
    </location>
    <ligand>
        <name>Mo-molybdopterin</name>
        <dbReference type="ChEBI" id="CHEBI:71302"/>
    </ligand>
</feature>
<comment type="catalytic activity">
    <reaction evidence="5">
        <text>L-methionyl-[protein] + a quinone + H2O = L-methionyl-(S)-S-oxide-[protein] + a quinol</text>
        <dbReference type="Rhea" id="RHEA:51292"/>
        <dbReference type="Rhea" id="RHEA-COMP:12313"/>
        <dbReference type="Rhea" id="RHEA-COMP:12315"/>
        <dbReference type="ChEBI" id="CHEBI:15377"/>
        <dbReference type="ChEBI" id="CHEBI:16044"/>
        <dbReference type="ChEBI" id="CHEBI:24646"/>
        <dbReference type="ChEBI" id="CHEBI:44120"/>
        <dbReference type="ChEBI" id="CHEBI:132124"/>
    </reaction>
</comment>
<dbReference type="NCBIfam" id="TIGR01409">
    <property type="entry name" value="TAT_signal_seq"/>
    <property type="match status" value="1"/>
</dbReference>
<dbReference type="HAMAP" id="MF_01206">
    <property type="entry name" value="MsrP"/>
    <property type="match status" value="1"/>
</dbReference>
<dbReference type="AlphaFoldDB" id="A0A1K9ZTP8"/>
<feature type="binding site" evidence="5">
    <location>
        <begin position="97"/>
        <end position="98"/>
    </location>
    <ligand>
        <name>Mo-molybdopterin</name>
        <dbReference type="ChEBI" id="CHEBI:71302"/>
    </ligand>
</feature>
<comment type="function">
    <text evidence="5">Part of the MsrPQ system that repairs oxidized periplasmic proteins containing methionine sulfoxide residues (Met-O), using respiratory chain electrons. Thus protects these proteins from oxidative-stress damage caused by reactive species of oxygen and chlorine generated by the host defense mechanisms. MsrPQ is essential for the maintenance of envelope integrity under bleach stress, rescuing a wide series of structurally unrelated periplasmic proteins from methionine oxidation. The catalytic subunit MsrP is non-stereospecific, being able to reduce both (R-) and (S-) diastereoisomers of methionine sulfoxide.</text>
</comment>
<dbReference type="InterPro" id="IPR019546">
    <property type="entry name" value="TAT_signal_bac_arc"/>
</dbReference>
<name>A0A1K9ZTP8_9GAMM</name>
<comment type="PTM">
    <text evidence="5">Predicted to be exported by the Tat system. The position of the signal peptide cleavage has not been experimentally proven.</text>
</comment>
<keyword evidence="4 5" id="KW-0560">Oxidoreductase</keyword>
<feature type="binding site" evidence="5">
    <location>
        <position position="244"/>
    </location>
    <ligand>
        <name>Mo-molybdopterin</name>
        <dbReference type="ChEBI" id="CHEBI:71302"/>
    </ligand>
</feature>
<dbReference type="OrthoDB" id="9795587at2"/>
<protein>
    <recommendedName>
        <fullName evidence="5">Protein-methionine-sulfoxide reductase catalytic subunit MsrP</fullName>
        <ecNumber evidence="5">1.8.5.-</ecNumber>
    </recommendedName>
</protein>
<sequence>MIIKCKKKSQVSENDVVAEPVYQQRRQFLKQLGLAGVGLAAASPAQASIFDIFDSGKKKANSQVFVQSPLQFIGSKDYADGEIWTPEKKVLSHNNFYEFGTAKTEPQKNAQNFKVEPWTLTITGEVEKEITLGYDDLFKVADLEERIYRMRCVEAWSMVIPWTGFSLAEIIKKANPTSKAKYVAFETLYDPQQMPGQASSYLGGNLDWPYVEGLRMDEAMHPLTMLSVGTFGKTLAPQNGAPIRLVVPWKYGFKGIKSIVKIHLLEKEPPTTWNRLAAREYGFYANVNPVVDHPRWSQASERRIGNGSVFSSKRIKTLPFNGYAEEVASLYQGMDLKRYI</sequence>
<dbReference type="GO" id="GO:0046872">
    <property type="term" value="F:metal ion binding"/>
    <property type="evidence" value="ECO:0007669"/>
    <property type="project" value="UniProtKB-KW"/>
</dbReference>
<dbReference type="GO" id="GO:0043546">
    <property type="term" value="F:molybdopterin cofactor binding"/>
    <property type="evidence" value="ECO:0007669"/>
    <property type="project" value="UniProtKB-UniRule"/>
</dbReference>
<evidence type="ECO:0000313" key="9">
    <source>
        <dbReference type="Proteomes" id="UP000182660"/>
    </source>
</evidence>
<reference evidence="8 10" key="2">
    <citation type="submission" date="2016-11" db="EMBL/GenBank/DDBJ databases">
        <authorList>
            <person name="Jaros S."/>
            <person name="Januszkiewicz K."/>
            <person name="Wedrychowicz H."/>
        </authorList>
    </citation>
    <scope>NUCLEOTIDE SEQUENCE [LARGE SCALE GENOMIC DNA]</scope>
    <source>
        <strain evidence="8">NVI 5450</strain>
    </source>
</reference>
<dbReference type="InterPro" id="IPR006311">
    <property type="entry name" value="TAT_signal"/>
</dbReference>
<evidence type="ECO:0000256" key="4">
    <source>
        <dbReference type="ARBA" id="ARBA00023002"/>
    </source>
</evidence>
<dbReference type="NCBIfam" id="NF003767">
    <property type="entry name" value="PRK05363.1"/>
    <property type="match status" value="1"/>
</dbReference>
<dbReference type="PROSITE" id="PS51318">
    <property type="entry name" value="TAT"/>
    <property type="match status" value="1"/>
</dbReference>
<accession>A0A1K9ZTP8</accession>
<dbReference type="PANTHER" id="PTHR43032:SF3">
    <property type="entry name" value="PROTEIN-METHIONINE-SULFOXIDE REDUCTASE CATALYTIC SUBUNIT MSRP"/>
    <property type="match status" value="1"/>
</dbReference>
<dbReference type="GO" id="GO:0030091">
    <property type="term" value="P:protein repair"/>
    <property type="evidence" value="ECO:0007669"/>
    <property type="project" value="UniProtKB-UniRule"/>
</dbReference>
<keyword evidence="3 5" id="KW-0732">Signal</keyword>
<dbReference type="EMBL" id="FPLD01000079">
    <property type="protein sequence ID" value="SGZ06082.1"/>
    <property type="molecule type" value="Genomic_DNA"/>
</dbReference>
<dbReference type="Proteomes" id="UP000183794">
    <property type="component" value="Unassembled WGS sequence"/>
</dbReference>
<reference evidence="7 9" key="1">
    <citation type="submission" date="2016-11" db="EMBL/GenBank/DDBJ databases">
        <authorList>
            <person name="Klemetsen T."/>
        </authorList>
    </citation>
    <scope>NUCLEOTIDE SEQUENCE [LARGE SCALE GENOMIC DNA]</scope>
    <source>
        <strain evidence="7">MT 2528</strain>
    </source>
</reference>
<dbReference type="EC" id="1.8.5.-" evidence="5"/>
<keyword evidence="9" id="KW-1185">Reference proteome</keyword>
<keyword evidence="2 5" id="KW-0479">Metal-binding</keyword>
<comment type="cofactor">
    <cofactor evidence="5">
        <name>Mo-molybdopterin</name>
        <dbReference type="ChEBI" id="CHEBI:71302"/>
    </cofactor>
    <text evidence="5">Binds 1 Mo-molybdopterin (Mo-MPT) cofactor per subunit.</text>
</comment>
<comment type="subunit">
    <text evidence="5">Heterodimer of a catalytic subunit (MsrP) and a heme-binding subunit (MsrQ).</text>
</comment>
<feature type="binding site" evidence="5">
    <location>
        <position position="187"/>
    </location>
    <ligand>
        <name>Mo-molybdopterin</name>
        <dbReference type="ChEBI" id="CHEBI:71302"/>
    </ligand>
</feature>
<evidence type="ECO:0000313" key="8">
    <source>
        <dbReference type="EMBL" id="SGZ06082.1"/>
    </source>
</evidence>